<evidence type="ECO:0000256" key="1">
    <source>
        <dbReference type="SAM" id="MobiDB-lite"/>
    </source>
</evidence>
<proteinExistence type="predicted"/>
<feature type="region of interest" description="Disordered" evidence="1">
    <location>
        <begin position="76"/>
        <end position="104"/>
    </location>
</feature>
<keyword evidence="3" id="KW-1185">Reference proteome</keyword>
<dbReference type="AlphaFoldDB" id="A0A1G8EK89"/>
<organism evidence="2 3">
    <name type="scientific">Sinosporangium album</name>
    <dbReference type="NCBI Taxonomy" id="504805"/>
    <lineage>
        <taxon>Bacteria</taxon>
        <taxon>Bacillati</taxon>
        <taxon>Actinomycetota</taxon>
        <taxon>Actinomycetes</taxon>
        <taxon>Streptosporangiales</taxon>
        <taxon>Streptosporangiaceae</taxon>
        <taxon>Sinosporangium</taxon>
    </lineage>
</organism>
<dbReference type="Proteomes" id="UP000198923">
    <property type="component" value="Unassembled WGS sequence"/>
</dbReference>
<accession>A0A1G8EK89</accession>
<protein>
    <submittedName>
        <fullName evidence="2">Uncharacterized protein</fullName>
    </submittedName>
</protein>
<dbReference type="STRING" id="504805.SAMN05421505_120136"/>
<evidence type="ECO:0000313" key="2">
    <source>
        <dbReference type="EMBL" id="SDH70288.1"/>
    </source>
</evidence>
<dbReference type="OrthoDB" id="4566354at2"/>
<evidence type="ECO:0000313" key="3">
    <source>
        <dbReference type="Proteomes" id="UP000198923"/>
    </source>
</evidence>
<gene>
    <name evidence="2" type="ORF">SAMN05421505_120136</name>
</gene>
<dbReference type="EMBL" id="FNCN01000020">
    <property type="protein sequence ID" value="SDH70288.1"/>
    <property type="molecule type" value="Genomic_DNA"/>
</dbReference>
<name>A0A1G8EK89_9ACTN</name>
<sequence>MPTVKITMRPPGLLSRLWYRRINQTPPALEGSTRPTGHLARLVPYPLRRFHHAYATARGFFWLPCPLCGHEFGGHEAGKTIPDPATGPNRGRGICSRCSRTHPE</sequence>
<dbReference type="RefSeq" id="WP_143020354.1">
    <property type="nucleotide sequence ID" value="NZ_FNCN01000020.1"/>
</dbReference>
<reference evidence="2 3" key="1">
    <citation type="submission" date="2016-10" db="EMBL/GenBank/DDBJ databases">
        <authorList>
            <person name="de Groot N.N."/>
        </authorList>
    </citation>
    <scope>NUCLEOTIDE SEQUENCE [LARGE SCALE GENOMIC DNA]</scope>
    <source>
        <strain evidence="2 3">CPCC 201354</strain>
    </source>
</reference>